<feature type="region of interest" description="Disordered" evidence="1">
    <location>
        <begin position="58"/>
        <end position="77"/>
    </location>
</feature>
<sequence>MRVEQLLEKMKAKVLGSLGRKKKSKESYSKMDKTASIKVEIQSRKAQRLIEKTLVAADRAGKPSLSLPPNHRSPLAA</sequence>
<comment type="caution">
    <text evidence="2">The sequence shown here is derived from an EMBL/GenBank/DDBJ whole genome shotgun (WGS) entry which is preliminary data.</text>
</comment>
<evidence type="ECO:0000256" key="1">
    <source>
        <dbReference type="SAM" id="MobiDB-lite"/>
    </source>
</evidence>
<dbReference type="PANTHER" id="PTHR34563:SF6">
    <property type="entry name" value="OS08G0416800 PROTEIN"/>
    <property type="match status" value="1"/>
</dbReference>
<organism evidence="2 3">
    <name type="scientific">Dendrobium nobile</name>
    <name type="common">Orchid</name>
    <dbReference type="NCBI Taxonomy" id="94219"/>
    <lineage>
        <taxon>Eukaryota</taxon>
        <taxon>Viridiplantae</taxon>
        <taxon>Streptophyta</taxon>
        <taxon>Embryophyta</taxon>
        <taxon>Tracheophyta</taxon>
        <taxon>Spermatophyta</taxon>
        <taxon>Magnoliopsida</taxon>
        <taxon>Liliopsida</taxon>
        <taxon>Asparagales</taxon>
        <taxon>Orchidaceae</taxon>
        <taxon>Epidendroideae</taxon>
        <taxon>Malaxideae</taxon>
        <taxon>Dendrobiinae</taxon>
        <taxon>Dendrobium</taxon>
    </lineage>
</organism>
<keyword evidence="3" id="KW-1185">Reference proteome</keyword>
<dbReference type="Proteomes" id="UP000829196">
    <property type="component" value="Unassembled WGS sequence"/>
</dbReference>
<gene>
    <name evidence="2" type="ORF">KFK09_009359</name>
</gene>
<evidence type="ECO:0000313" key="2">
    <source>
        <dbReference type="EMBL" id="KAI0516682.1"/>
    </source>
</evidence>
<protein>
    <submittedName>
        <fullName evidence="2">Uncharacterized protein</fullName>
    </submittedName>
</protein>
<proteinExistence type="predicted"/>
<dbReference type="AlphaFoldDB" id="A0A8T3BS83"/>
<accession>A0A8T3BS83</accession>
<dbReference type="SMR" id="A0A8T3BS83"/>
<evidence type="ECO:0000313" key="3">
    <source>
        <dbReference type="Proteomes" id="UP000829196"/>
    </source>
</evidence>
<reference evidence="2" key="1">
    <citation type="journal article" date="2022" name="Front. Genet.">
        <title>Chromosome-Scale Assembly of the Dendrobium nobile Genome Provides Insights Into the Molecular Mechanism of the Biosynthesis of the Medicinal Active Ingredient of Dendrobium.</title>
        <authorList>
            <person name="Xu Q."/>
            <person name="Niu S.-C."/>
            <person name="Li K.-L."/>
            <person name="Zheng P.-J."/>
            <person name="Zhang X.-J."/>
            <person name="Jia Y."/>
            <person name="Liu Y."/>
            <person name="Niu Y.-X."/>
            <person name="Yu L.-H."/>
            <person name="Chen D.-F."/>
            <person name="Zhang G.-Q."/>
        </authorList>
    </citation>
    <scope>NUCLEOTIDE SEQUENCE</scope>
    <source>
        <tissue evidence="2">Leaf</tissue>
    </source>
</reference>
<name>A0A8T3BS83_DENNO</name>
<dbReference type="OrthoDB" id="691078at2759"/>
<dbReference type="PANTHER" id="PTHR34563">
    <property type="entry name" value="BNACNNG33880D PROTEIN"/>
    <property type="match status" value="1"/>
</dbReference>
<dbReference type="EMBL" id="JAGYWB010000007">
    <property type="protein sequence ID" value="KAI0516682.1"/>
    <property type="molecule type" value="Genomic_DNA"/>
</dbReference>